<accession>A0A4V2E2K6</accession>
<feature type="chain" id="PRO_5020315265" evidence="1">
    <location>
        <begin position="29"/>
        <end position="286"/>
    </location>
</feature>
<evidence type="ECO:0000313" key="2">
    <source>
        <dbReference type="EMBL" id="RZM78886.1"/>
    </source>
</evidence>
<evidence type="ECO:0000313" key="3">
    <source>
        <dbReference type="Proteomes" id="UP000292459"/>
    </source>
</evidence>
<reference evidence="2 3" key="1">
    <citation type="submission" date="2018-11" db="EMBL/GenBank/DDBJ databases">
        <title>Whole genome sequencing of an environmental sample.</title>
        <authorList>
            <person name="Sarangi A.N."/>
            <person name="Singh D."/>
            <person name="Tripathy S."/>
        </authorList>
    </citation>
    <scope>NUCLEOTIDE SEQUENCE [LARGE SCALE GENOMIC DNA]</scope>
    <source>
        <strain evidence="2 3">Lakshadweep</strain>
    </source>
</reference>
<feature type="signal peptide" evidence="1">
    <location>
        <begin position="1"/>
        <end position="28"/>
    </location>
</feature>
<sequence length="286" mass="30306">MVLRVPAIGLAAMVATAGTLTVATGAHANTSAPDYSEFTNSSVVTKGGISARITTGLAEGKEGSTGGAFSDFSHLVDLVEINFDANISFDSGKYYSNGLTFSATAKGGFGSSGTNIKADNWAPANPFDYDPSNSNLQKNKTNYLAVFKGNSVEVSLGQTMNYFGINWGALSNGNRFILKKDGQEVSRFEYSDINPVAPIFAKHQNGHLNGGKGEGNAYLHFYADDATGLFDSLVIEQTTGGGFEVDNFSYIAGNKGFDWETESVPEPGMLLGLLTLAGVVTYKRYS</sequence>
<dbReference type="AlphaFoldDB" id="A0A4V2E2K6"/>
<dbReference type="Proteomes" id="UP000292459">
    <property type="component" value="Unassembled WGS sequence"/>
</dbReference>
<organism evidence="2 3">
    <name type="scientific">Leptolyngbya iicbica LK</name>
    <dbReference type="NCBI Taxonomy" id="2294035"/>
    <lineage>
        <taxon>Bacteria</taxon>
        <taxon>Bacillati</taxon>
        <taxon>Cyanobacteriota</taxon>
        <taxon>Cyanophyceae</taxon>
        <taxon>Leptolyngbyales</taxon>
        <taxon>Leptolyngbyaceae</taxon>
        <taxon>Leptolyngbya group</taxon>
        <taxon>Leptolyngbya</taxon>
        <taxon>Leptolyngbya iicbica</taxon>
    </lineage>
</organism>
<comment type="caution">
    <text evidence="2">The sequence shown here is derived from an EMBL/GenBank/DDBJ whole genome shotgun (WGS) entry which is preliminary data.</text>
</comment>
<dbReference type="RefSeq" id="WP_130199376.1">
    <property type="nucleotide sequence ID" value="NZ_QVFV01000002.1"/>
</dbReference>
<name>A0A4V2E2K6_9CYAN</name>
<evidence type="ECO:0000256" key="1">
    <source>
        <dbReference type="SAM" id="SignalP"/>
    </source>
</evidence>
<dbReference type="InterPro" id="IPR013424">
    <property type="entry name" value="Ice-binding_C"/>
</dbReference>
<dbReference type="OrthoDB" id="510846at2"/>
<dbReference type="NCBIfam" id="TIGR02595">
    <property type="entry name" value="PEP_CTERM"/>
    <property type="match status" value="1"/>
</dbReference>
<dbReference type="EMBL" id="QVFV01000002">
    <property type="protein sequence ID" value="RZM78886.1"/>
    <property type="molecule type" value="Genomic_DNA"/>
</dbReference>
<proteinExistence type="predicted"/>
<protein>
    <submittedName>
        <fullName evidence="2">PEP-CTERM sorting domain-containing protein</fullName>
    </submittedName>
</protein>
<gene>
    <name evidence="2" type="ORF">DYY88_08855</name>
</gene>
<keyword evidence="1" id="KW-0732">Signal</keyword>
<keyword evidence="3" id="KW-1185">Reference proteome</keyword>